<dbReference type="PANTHER" id="PTHR30344:SF1">
    <property type="entry name" value="6-PHOSPHOGLUCONOLACTONASE"/>
    <property type="match status" value="1"/>
</dbReference>
<proteinExistence type="inferred from homology"/>
<name>A0A2H3JI12_WOLCO</name>
<dbReference type="Proteomes" id="UP000218811">
    <property type="component" value="Unassembled WGS sequence"/>
</dbReference>
<dbReference type="OMA" id="VGFHPSW"/>
<dbReference type="InterPro" id="IPR015943">
    <property type="entry name" value="WD40/YVTN_repeat-like_dom_sf"/>
</dbReference>
<dbReference type="AlphaFoldDB" id="A0A2H3JI12"/>
<dbReference type="OrthoDB" id="9972196at2759"/>
<dbReference type="SUPFAM" id="SSF51004">
    <property type="entry name" value="C-terminal (heme d1) domain of cytochrome cd1-nitrite reductase"/>
    <property type="match status" value="1"/>
</dbReference>
<accession>A0A2H3JI12</accession>
<dbReference type="Pfam" id="PF10282">
    <property type="entry name" value="Lactonase"/>
    <property type="match status" value="1"/>
</dbReference>
<keyword evidence="3" id="KW-1185">Reference proteome</keyword>
<comment type="similarity">
    <text evidence="1">Belongs to the cycloisomerase 2 family.</text>
</comment>
<dbReference type="InterPro" id="IPR011048">
    <property type="entry name" value="Haem_d1_sf"/>
</dbReference>
<evidence type="ECO:0000313" key="3">
    <source>
        <dbReference type="Proteomes" id="UP000218811"/>
    </source>
</evidence>
<dbReference type="InterPro" id="IPR050282">
    <property type="entry name" value="Cycloisomerase_2"/>
</dbReference>
<dbReference type="GO" id="GO:0017057">
    <property type="term" value="F:6-phosphogluconolactonase activity"/>
    <property type="evidence" value="ECO:0007669"/>
    <property type="project" value="TreeGrafter"/>
</dbReference>
<dbReference type="STRING" id="742152.A0A2H3JI12"/>
<evidence type="ECO:0000313" key="2">
    <source>
        <dbReference type="EMBL" id="PCH35647.1"/>
    </source>
</evidence>
<dbReference type="Gene3D" id="2.130.10.10">
    <property type="entry name" value="YVTN repeat-like/Quinoprotein amine dehydrogenase"/>
    <property type="match status" value="1"/>
</dbReference>
<dbReference type="InterPro" id="IPR019405">
    <property type="entry name" value="Lactonase_7-beta_prop"/>
</dbReference>
<dbReference type="PANTHER" id="PTHR30344">
    <property type="entry name" value="6-PHOSPHOGLUCONOLACTONASE-RELATED"/>
    <property type="match status" value="1"/>
</dbReference>
<gene>
    <name evidence="2" type="ORF">WOLCODRAFT_133920</name>
</gene>
<sequence length="354" mass="37842">MLYRILVGSYTNEIYTVVFDSDASTLVLESTSTVGYHPSWITPHPTDRSIVFAGLEQTEGKVVTIKYDELGHGTLIGEVPSGGADPCTLLAAGTELLVGNYSSGTFATIPLSPEPPYLQASDTTIAKFTAQGPNKDRQEASHLHQVVLHPSRPQLLIPDLGGDVTRIFSRDVNGTWAASEHVVEYKAGGGPRHIAFHEDVLYTALELTNEVTAHRLPPPPAEPVLLATASTLRTAAPVSADPLMLVAEILIPSTNASFPTPLLYVSNRNDPSPAGDTIAIFDISSPHKLELAAEVRTGLRHLRGMLFGGPDNKWLIAGGVHGPGIKMLERVDGGRGLKELASLELAAPTGFLWL</sequence>
<dbReference type="EMBL" id="KB467854">
    <property type="protein sequence ID" value="PCH35647.1"/>
    <property type="molecule type" value="Genomic_DNA"/>
</dbReference>
<organism evidence="2 3">
    <name type="scientific">Wolfiporia cocos (strain MD-104)</name>
    <name type="common">Brown rot fungus</name>
    <dbReference type="NCBI Taxonomy" id="742152"/>
    <lineage>
        <taxon>Eukaryota</taxon>
        <taxon>Fungi</taxon>
        <taxon>Dikarya</taxon>
        <taxon>Basidiomycota</taxon>
        <taxon>Agaricomycotina</taxon>
        <taxon>Agaricomycetes</taxon>
        <taxon>Polyporales</taxon>
        <taxon>Phaeolaceae</taxon>
        <taxon>Wolfiporia</taxon>
    </lineage>
</organism>
<protein>
    <submittedName>
        <fullName evidence="2">3-carboxy-cis,cis-mucoante lactonizing enzyme</fullName>
    </submittedName>
</protein>
<evidence type="ECO:0000256" key="1">
    <source>
        <dbReference type="ARBA" id="ARBA00005564"/>
    </source>
</evidence>
<reference evidence="2 3" key="1">
    <citation type="journal article" date="2012" name="Science">
        <title>The Paleozoic origin of enzymatic lignin decomposition reconstructed from 31 fungal genomes.</title>
        <authorList>
            <person name="Floudas D."/>
            <person name="Binder M."/>
            <person name="Riley R."/>
            <person name="Barry K."/>
            <person name="Blanchette R.A."/>
            <person name="Henrissat B."/>
            <person name="Martinez A.T."/>
            <person name="Otillar R."/>
            <person name="Spatafora J.W."/>
            <person name="Yadav J.S."/>
            <person name="Aerts A."/>
            <person name="Benoit I."/>
            <person name="Boyd A."/>
            <person name="Carlson A."/>
            <person name="Copeland A."/>
            <person name="Coutinho P.M."/>
            <person name="de Vries R.P."/>
            <person name="Ferreira P."/>
            <person name="Findley K."/>
            <person name="Foster B."/>
            <person name="Gaskell J."/>
            <person name="Glotzer D."/>
            <person name="Gorecki P."/>
            <person name="Heitman J."/>
            <person name="Hesse C."/>
            <person name="Hori C."/>
            <person name="Igarashi K."/>
            <person name="Jurgens J.A."/>
            <person name="Kallen N."/>
            <person name="Kersten P."/>
            <person name="Kohler A."/>
            <person name="Kuees U."/>
            <person name="Kumar T.K.A."/>
            <person name="Kuo A."/>
            <person name="LaButti K."/>
            <person name="Larrondo L.F."/>
            <person name="Lindquist E."/>
            <person name="Ling A."/>
            <person name="Lombard V."/>
            <person name="Lucas S."/>
            <person name="Lundell T."/>
            <person name="Martin R."/>
            <person name="McLaughlin D.J."/>
            <person name="Morgenstern I."/>
            <person name="Morin E."/>
            <person name="Murat C."/>
            <person name="Nagy L.G."/>
            <person name="Nolan M."/>
            <person name="Ohm R.A."/>
            <person name="Patyshakuliyeva A."/>
            <person name="Rokas A."/>
            <person name="Ruiz-Duenas F.J."/>
            <person name="Sabat G."/>
            <person name="Salamov A."/>
            <person name="Samejima M."/>
            <person name="Schmutz J."/>
            <person name="Slot J.C."/>
            <person name="St John F."/>
            <person name="Stenlid J."/>
            <person name="Sun H."/>
            <person name="Sun S."/>
            <person name="Syed K."/>
            <person name="Tsang A."/>
            <person name="Wiebenga A."/>
            <person name="Young D."/>
            <person name="Pisabarro A."/>
            <person name="Eastwood D.C."/>
            <person name="Martin F."/>
            <person name="Cullen D."/>
            <person name="Grigoriev I.V."/>
            <person name="Hibbett D.S."/>
        </authorList>
    </citation>
    <scope>NUCLEOTIDE SEQUENCE [LARGE SCALE GENOMIC DNA]</scope>
    <source>
        <strain evidence="2 3">MD-104</strain>
    </source>
</reference>